<dbReference type="Proteomes" id="UP000541610">
    <property type="component" value="Unassembled WGS sequence"/>
</dbReference>
<protein>
    <submittedName>
        <fullName evidence="3">Uncharacterized protein</fullName>
    </submittedName>
</protein>
<evidence type="ECO:0000313" key="2">
    <source>
        <dbReference type="EMBL" id="KAF4683145.1"/>
    </source>
</evidence>
<dbReference type="EMBL" id="JABANP010000386">
    <property type="protein sequence ID" value="KAF4683145.1"/>
    <property type="molecule type" value="Genomic_DNA"/>
</dbReference>
<keyword evidence="1" id="KW-0472">Membrane</keyword>
<evidence type="ECO:0000313" key="5">
    <source>
        <dbReference type="Proteomes" id="UP000541610"/>
    </source>
</evidence>
<accession>A0A7J6RHI4</accession>
<reference evidence="5 6" key="1">
    <citation type="submission" date="2020-04" db="EMBL/GenBank/DDBJ databases">
        <title>Perkinsus olseni comparative genomics.</title>
        <authorList>
            <person name="Bogema D.R."/>
        </authorList>
    </citation>
    <scope>NUCLEOTIDE SEQUENCE [LARGE SCALE GENOMIC DNA]</scope>
    <source>
        <strain evidence="2">00978-12</strain>
        <strain evidence="3">ATCC PRA-205</strain>
        <strain evidence="4 6">ATCC PRA-207</strain>
    </source>
</reference>
<comment type="caution">
    <text evidence="3">The sequence shown here is derived from an EMBL/GenBank/DDBJ whole genome shotgun (WGS) entry which is preliminary data.</text>
</comment>
<keyword evidence="6" id="KW-1185">Reference proteome</keyword>
<dbReference type="EMBL" id="JABANM010022141">
    <property type="protein sequence ID" value="KAF4720063.1"/>
    <property type="molecule type" value="Genomic_DNA"/>
</dbReference>
<evidence type="ECO:0000313" key="3">
    <source>
        <dbReference type="EMBL" id="KAF4720063.1"/>
    </source>
</evidence>
<evidence type="ECO:0000313" key="6">
    <source>
        <dbReference type="Proteomes" id="UP000553632"/>
    </source>
</evidence>
<keyword evidence="1" id="KW-0812">Transmembrane</keyword>
<keyword evidence="1" id="KW-1133">Transmembrane helix</keyword>
<dbReference type="Proteomes" id="UP000574390">
    <property type="component" value="Unassembled WGS sequence"/>
</dbReference>
<name>A0A7J6RHI4_PEROL</name>
<evidence type="ECO:0000313" key="4">
    <source>
        <dbReference type="EMBL" id="KAF4723349.1"/>
    </source>
</evidence>
<feature type="transmembrane region" description="Helical" evidence="1">
    <location>
        <begin position="49"/>
        <end position="75"/>
    </location>
</feature>
<evidence type="ECO:0000256" key="1">
    <source>
        <dbReference type="SAM" id="Phobius"/>
    </source>
</evidence>
<sequence length="232" mass="26104">MEHSIAEYDPLDTPSGFLRWSRPVAGKPRRDLRRVLKEALHAKRSRFRLAVWALLSALTVASGLSYIGTLLTISYNLPSVLQVSVENLTLERYVWCGLVSLAPRLQYCAQGSAVLKIRNRLWTQVAILNNDDSVLWFMETDSLELDVLEVTLSENILVGPVSERLHTVPMTLKWTALEAPLGFNVTLTNALLEVYALGYSFEYTKDYDHFQGPHLTLSSSFFSGAPLPQEPH</sequence>
<organism evidence="3 7">
    <name type="scientific">Perkinsus olseni</name>
    <name type="common">Perkinsus atlanticus</name>
    <dbReference type="NCBI Taxonomy" id="32597"/>
    <lineage>
        <taxon>Eukaryota</taxon>
        <taxon>Sar</taxon>
        <taxon>Alveolata</taxon>
        <taxon>Perkinsozoa</taxon>
        <taxon>Perkinsea</taxon>
        <taxon>Perkinsida</taxon>
        <taxon>Perkinsidae</taxon>
        <taxon>Perkinsus</taxon>
    </lineage>
</organism>
<proteinExistence type="predicted"/>
<dbReference type="EMBL" id="JABANO010023550">
    <property type="protein sequence ID" value="KAF4723349.1"/>
    <property type="molecule type" value="Genomic_DNA"/>
</dbReference>
<gene>
    <name evidence="2" type="ORF">FOZ60_009558</name>
    <name evidence="3" type="ORF">FOZ62_023625</name>
    <name evidence="4" type="ORF">FOZ63_027008</name>
</gene>
<evidence type="ECO:0000313" key="7">
    <source>
        <dbReference type="Proteomes" id="UP000574390"/>
    </source>
</evidence>
<dbReference type="Proteomes" id="UP000553632">
    <property type="component" value="Unassembled WGS sequence"/>
</dbReference>
<dbReference type="AlphaFoldDB" id="A0A7J6RHI4"/>